<organism evidence="6">
    <name type="scientific">marine metagenome</name>
    <dbReference type="NCBI Taxonomy" id="408172"/>
    <lineage>
        <taxon>unclassified sequences</taxon>
        <taxon>metagenomes</taxon>
        <taxon>ecological metagenomes</taxon>
    </lineage>
</organism>
<evidence type="ECO:0000256" key="1">
    <source>
        <dbReference type="ARBA" id="ARBA00022691"/>
    </source>
</evidence>
<dbReference type="GO" id="GO:0046872">
    <property type="term" value="F:metal ion binding"/>
    <property type="evidence" value="ECO:0007669"/>
    <property type="project" value="UniProtKB-KW"/>
</dbReference>
<sequence>WEKAKTVYPIYMEVSPVGACNHRCTFCAVDYIGYKSISLDYEIFKERLKEMGQLGIKSIMYAGEGEPLLHKKINEIVLATHQAGIDISFTTNATAMDQKFIESSFPLTKWVKVSLNAGSAGTYSKIHQTKERDFDKVIQNIKNAEEFKRNNGIQCALGVQTLLLPENACEIGDLAKLCRDEMLVDYLVVKPYSQHSFSNTRIYENMDYSKYLELERELESLSTESFQVIFRKNTMKKHIMDETHRYTKCHSTPYLWAYTMADGSVYGCSAYLLDDRFQYGNLNDQSFNKIWQGEKRKKNFHFVKDELDIKDCRKNCRMDEANRYLFALQEDLVPHVNFI</sequence>
<protein>
    <recommendedName>
        <fullName evidence="5">Radical SAM core domain-containing protein</fullName>
    </recommendedName>
</protein>
<evidence type="ECO:0000256" key="2">
    <source>
        <dbReference type="ARBA" id="ARBA00022723"/>
    </source>
</evidence>
<dbReference type="InterPro" id="IPR013785">
    <property type="entry name" value="Aldolase_TIM"/>
</dbReference>
<dbReference type="CDD" id="cd01335">
    <property type="entry name" value="Radical_SAM"/>
    <property type="match status" value="1"/>
</dbReference>
<gene>
    <name evidence="6" type="ORF">METZ01_LOCUS218895</name>
</gene>
<dbReference type="GO" id="GO:0003824">
    <property type="term" value="F:catalytic activity"/>
    <property type="evidence" value="ECO:0007669"/>
    <property type="project" value="InterPro"/>
</dbReference>
<dbReference type="Pfam" id="PF04055">
    <property type="entry name" value="Radical_SAM"/>
    <property type="match status" value="1"/>
</dbReference>
<dbReference type="SFLD" id="SFLDG01067">
    <property type="entry name" value="SPASM/twitch_domain_containing"/>
    <property type="match status" value="1"/>
</dbReference>
<name>A0A382FVQ7_9ZZZZ</name>
<dbReference type="SFLD" id="SFLDS00029">
    <property type="entry name" value="Radical_SAM"/>
    <property type="match status" value="1"/>
</dbReference>
<evidence type="ECO:0000259" key="5">
    <source>
        <dbReference type="PROSITE" id="PS51918"/>
    </source>
</evidence>
<feature type="domain" description="Radical SAM core" evidence="5">
    <location>
        <begin position="4"/>
        <end position="222"/>
    </location>
</feature>
<dbReference type="CDD" id="cd21109">
    <property type="entry name" value="SPASM"/>
    <property type="match status" value="1"/>
</dbReference>
<dbReference type="InterPro" id="IPR050377">
    <property type="entry name" value="Radical_SAM_PqqE_MftC-like"/>
</dbReference>
<feature type="non-terminal residue" evidence="6">
    <location>
        <position position="1"/>
    </location>
</feature>
<dbReference type="PANTHER" id="PTHR11228:SF7">
    <property type="entry name" value="PQQA PEPTIDE CYCLASE"/>
    <property type="match status" value="1"/>
</dbReference>
<keyword evidence="4" id="KW-0411">Iron-sulfur</keyword>
<dbReference type="PANTHER" id="PTHR11228">
    <property type="entry name" value="RADICAL SAM DOMAIN PROTEIN"/>
    <property type="match status" value="1"/>
</dbReference>
<dbReference type="InterPro" id="IPR023885">
    <property type="entry name" value="4Fe4S-binding_SPASM_dom"/>
</dbReference>
<proteinExistence type="predicted"/>
<dbReference type="InterPro" id="IPR058240">
    <property type="entry name" value="rSAM_sf"/>
</dbReference>
<keyword evidence="2" id="KW-0479">Metal-binding</keyword>
<dbReference type="AlphaFoldDB" id="A0A382FVQ7"/>
<dbReference type="SUPFAM" id="SSF102114">
    <property type="entry name" value="Radical SAM enzymes"/>
    <property type="match status" value="1"/>
</dbReference>
<accession>A0A382FVQ7</accession>
<evidence type="ECO:0000256" key="3">
    <source>
        <dbReference type="ARBA" id="ARBA00023004"/>
    </source>
</evidence>
<reference evidence="6" key="1">
    <citation type="submission" date="2018-05" db="EMBL/GenBank/DDBJ databases">
        <authorList>
            <person name="Lanie J.A."/>
            <person name="Ng W.-L."/>
            <person name="Kazmierczak K.M."/>
            <person name="Andrzejewski T.M."/>
            <person name="Davidsen T.M."/>
            <person name="Wayne K.J."/>
            <person name="Tettelin H."/>
            <person name="Glass J.I."/>
            <person name="Rusch D."/>
            <person name="Podicherti R."/>
            <person name="Tsui H.-C.T."/>
            <person name="Winkler M.E."/>
        </authorList>
    </citation>
    <scope>NUCLEOTIDE SEQUENCE</scope>
</reference>
<dbReference type="Gene3D" id="3.20.20.70">
    <property type="entry name" value="Aldolase class I"/>
    <property type="match status" value="1"/>
</dbReference>
<dbReference type="PROSITE" id="PS51918">
    <property type="entry name" value="RADICAL_SAM"/>
    <property type="match status" value="1"/>
</dbReference>
<dbReference type="EMBL" id="UINC01051640">
    <property type="protein sequence ID" value="SVB66041.1"/>
    <property type="molecule type" value="Genomic_DNA"/>
</dbReference>
<dbReference type="Pfam" id="PF13186">
    <property type="entry name" value="SPASM"/>
    <property type="match status" value="1"/>
</dbReference>
<keyword evidence="1" id="KW-0949">S-adenosyl-L-methionine</keyword>
<keyword evidence="3" id="KW-0408">Iron</keyword>
<dbReference type="GO" id="GO:0051536">
    <property type="term" value="F:iron-sulfur cluster binding"/>
    <property type="evidence" value="ECO:0007669"/>
    <property type="project" value="UniProtKB-KW"/>
</dbReference>
<evidence type="ECO:0000313" key="6">
    <source>
        <dbReference type="EMBL" id="SVB66041.1"/>
    </source>
</evidence>
<dbReference type="InterPro" id="IPR007197">
    <property type="entry name" value="rSAM"/>
</dbReference>
<evidence type="ECO:0000256" key="4">
    <source>
        <dbReference type="ARBA" id="ARBA00023014"/>
    </source>
</evidence>